<dbReference type="EMBL" id="ADGK01000229">
    <property type="protein sequence ID" value="EFE22346.1"/>
    <property type="molecule type" value="Genomic_DNA"/>
</dbReference>
<dbReference type="AlphaFoldDB" id="D4F7B4"/>
<evidence type="ECO:0000313" key="1">
    <source>
        <dbReference type="EMBL" id="EFE22346.1"/>
    </source>
</evidence>
<gene>
    <name evidence="1" type="ORF">EDWATA_02649</name>
</gene>
<dbReference type="HOGENOM" id="CLU_3276351_0_0_6"/>
<organism evidence="1 2">
    <name type="scientific">Edwardsiella tarda ATCC 23685</name>
    <dbReference type="NCBI Taxonomy" id="500638"/>
    <lineage>
        <taxon>Bacteria</taxon>
        <taxon>Pseudomonadati</taxon>
        <taxon>Pseudomonadota</taxon>
        <taxon>Gammaproteobacteria</taxon>
        <taxon>Enterobacterales</taxon>
        <taxon>Hafniaceae</taxon>
        <taxon>Edwardsiella</taxon>
    </lineage>
</organism>
<reference evidence="1 2" key="1">
    <citation type="submission" date="2010-02" db="EMBL/GenBank/DDBJ databases">
        <authorList>
            <person name="Weinstock G."/>
            <person name="Sodergren E."/>
            <person name="Clifton S."/>
            <person name="Fulton L."/>
            <person name="Fulton B."/>
            <person name="Courtney L."/>
            <person name="Fronick C."/>
            <person name="Harrison M."/>
            <person name="Strong C."/>
            <person name="Farmer C."/>
            <person name="Delahaunty K."/>
            <person name="Markovic C."/>
            <person name="Hall O."/>
            <person name="Minx P."/>
            <person name="Tomlinson C."/>
            <person name="Mitreva M."/>
            <person name="Nelson J."/>
            <person name="Hou S."/>
            <person name="Wollam A."/>
            <person name="Pepin K.H."/>
            <person name="Johnson M."/>
            <person name="Bhonagiri V."/>
            <person name="Zhang X."/>
            <person name="Suruliraj S."/>
            <person name="Warren W."/>
            <person name="Chinwalla A."/>
            <person name="Mardis E.R."/>
            <person name="Wilson R.K."/>
        </authorList>
    </citation>
    <scope>NUCLEOTIDE SEQUENCE [LARGE SCALE GENOMIC DNA]</scope>
    <source>
        <strain evidence="1 2">ATCC 23685</strain>
    </source>
</reference>
<accession>D4F7B4</accession>
<evidence type="ECO:0000313" key="2">
    <source>
        <dbReference type="Proteomes" id="UP000003692"/>
    </source>
</evidence>
<dbReference type="Proteomes" id="UP000003692">
    <property type="component" value="Unassembled WGS sequence"/>
</dbReference>
<comment type="caution">
    <text evidence="1">The sequence shown here is derived from an EMBL/GenBank/DDBJ whole genome shotgun (WGS) entry which is preliminary data.</text>
</comment>
<sequence>MPELRRKKRRLARLVSPLSFAERQFRLSILRQRKNYTWK</sequence>
<proteinExistence type="predicted"/>
<protein>
    <submittedName>
        <fullName evidence="1">Uncharacterized protein</fullName>
    </submittedName>
</protein>
<name>D4F7B4_EDWTA</name>